<dbReference type="Gene3D" id="3.40.1710.10">
    <property type="entry name" value="abc type-2 transporter like domain"/>
    <property type="match status" value="1"/>
</dbReference>
<keyword evidence="3 6" id="KW-0812">Transmembrane</keyword>
<dbReference type="PANTHER" id="PTHR30294:SF46">
    <property type="entry name" value="ABC TRANSPORTER PERMEASE"/>
    <property type="match status" value="1"/>
</dbReference>
<evidence type="ECO:0000259" key="7">
    <source>
        <dbReference type="Pfam" id="PF12698"/>
    </source>
</evidence>
<feature type="transmembrane region" description="Helical" evidence="6">
    <location>
        <begin position="306"/>
        <end position="326"/>
    </location>
</feature>
<keyword evidence="2" id="KW-1003">Cell membrane</keyword>
<evidence type="ECO:0000256" key="6">
    <source>
        <dbReference type="SAM" id="Phobius"/>
    </source>
</evidence>
<dbReference type="PANTHER" id="PTHR30294">
    <property type="entry name" value="MEMBRANE COMPONENT OF ABC TRANSPORTER YHHJ-RELATED"/>
    <property type="match status" value="1"/>
</dbReference>
<evidence type="ECO:0000256" key="3">
    <source>
        <dbReference type="ARBA" id="ARBA00022692"/>
    </source>
</evidence>
<feature type="domain" description="ABC-2 type transporter transmembrane" evidence="7">
    <location>
        <begin position="27"/>
        <end position="380"/>
    </location>
</feature>
<evidence type="ECO:0000313" key="8">
    <source>
        <dbReference type="EMBL" id="UWN56428.1"/>
    </source>
</evidence>
<feature type="transmembrane region" description="Helical" evidence="6">
    <location>
        <begin position="364"/>
        <end position="386"/>
    </location>
</feature>
<dbReference type="Proteomes" id="UP001059295">
    <property type="component" value="Chromosome"/>
</dbReference>
<comment type="subcellular location">
    <subcellularLocation>
        <location evidence="1">Cell membrane</location>
        <topology evidence="1">Multi-pass membrane protein</topology>
    </subcellularLocation>
</comment>
<dbReference type="InterPro" id="IPR013525">
    <property type="entry name" value="ABC2_TM"/>
</dbReference>
<evidence type="ECO:0000313" key="9">
    <source>
        <dbReference type="Proteomes" id="UP001059295"/>
    </source>
</evidence>
<sequence>MKISSKLRDIAAIAADEFRTVSTSYSVLLVLMGGIFLYGLLYNYMYEPNLIRDAPVAVVDRSHSPLSREYARLLDAAPQVRVLTDEAGFPEAKELMKRGDAVGIVYIPEDFETRVGRGEESLFVMYGTTEAFLYYLAMQEAASGAMLELDGRYRPQMLVFLPRGDVQPITQTPAVTVVGTALYNHTEGYGSYLIPAVLMVIIFQTLLMVIGMTSGEERDSGSIRRYAAGGVSLGRMARVIAGKTFVYGLLYALFSVFLLGLMPAAFNLPELGSGYLIAMLMIPYLLATCFFALAVSVFFTDSEAPLLMIAFFSVGLIFLSGVSYPLELMPWYWRAAHYVFPAAPGTLAFVKVNSMGASMADIRAEYVTLWVQCAVYFALACMAYRYNVIRALCRVPAAAAPPLGRISIFPLWRNPSFRPGGSREMPF</sequence>
<accession>A0ABY5UWJ7</accession>
<feature type="transmembrane region" description="Helical" evidence="6">
    <location>
        <begin position="192"/>
        <end position="215"/>
    </location>
</feature>
<gene>
    <name evidence="8" type="ORF">NQ491_07075</name>
</gene>
<organism evidence="8 9">
    <name type="scientific">Alistipes ihumii AP11</name>
    <dbReference type="NCBI Taxonomy" id="1211813"/>
    <lineage>
        <taxon>Bacteria</taxon>
        <taxon>Pseudomonadati</taxon>
        <taxon>Bacteroidota</taxon>
        <taxon>Bacteroidia</taxon>
        <taxon>Bacteroidales</taxon>
        <taxon>Rikenellaceae</taxon>
        <taxon>Alistipes</taxon>
    </lineage>
</organism>
<feature type="transmembrane region" description="Helical" evidence="6">
    <location>
        <begin position="272"/>
        <end position="299"/>
    </location>
</feature>
<dbReference type="Pfam" id="PF12698">
    <property type="entry name" value="ABC2_membrane_3"/>
    <property type="match status" value="1"/>
</dbReference>
<dbReference type="GeneID" id="82891483"/>
<proteinExistence type="predicted"/>
<dbReference type="RefSeq" id="WP_019246235.1">
    <property type="nucleotide sequence ID" value="NZ_CAPH01000013.1"/>
</dbReference>
<dbReference type="EMBL" id="CP102294">
    <property type="protein sequence ID" value="UWN56428.1"/>
    <property type="molecule type" value="Genomic_DNA"/>
</dbReference>
<name>A0ABY5UWJ7_9BACT</name>
<feature type="transmembrane region" description="Helical" evidence="6">
    <location>
        <begin position="245"/>
        <end position="266"/>
    </location>
</feature>
<feature type="transmembrane region" description="Helical" evidence="6">
    <location>
        <begin position="21"/>
        <end position="41"/>
    </location>
</feature>
<keyword evidence="9" id="KW-1185">Reference proteome</keyword>
<keyword evidence="4 6" id="KW-1133">Transmembrane helix</keyword>
<evidence type="ECO:0000256" key="1">
    <source>
        <dbReference type="ARBA" id="ARBA00004651"/>
    </source>
</evidence>
<dbReference type="InterPro" id="IPR051449">
    <property type="entry name" value="ABC-2_transporter_component"/>
</dbReference>
<evidence type="ECO:0000256" key="2">
    <source>
        <dbReference type="ARBA" id="ARBA00022475"/>
    </source>
</evidence>
<keyword evidence="5 6" id="KW-0472">Membrane</keyword>
<reference evidence="8" key="1">
    <citation type="journal article" date="2022" name="Cell">
        <title>Design, construction, and in vivo augmentation of a complex gut microbiome.</title>
        <authorList>
            <person name="Cheng A.G."/>
            <person name="Ho P.Y."/>
            <person name="Aranda-Diaz A."/>
            <person name="Jain S."/>
            <person name="Yu F.B."/>
            <person name="Meng X."/>
            <person name="Wang M."/>
            <person name="Iakiviak M."/>
            <person name="Nagashima K."/>
            <person name="Zhao A."/>
            <person name="Murugkar P."/>
            <person name="Patil A."/>
            <person name="Atabakhsh K."/>
            <person name="Weakley A."/>
            <person name="Yan J."/>
            <person name="Brumbaugh A.R."/>
            <person name="Higginbottom S."/>
            <person name="Dimas A."/>
            <person name="Shiver A.L."/>
            <person name="Deutschbauer A."/>
            <person name="Neff N."/>
            <person name="Sonnenburg J.L."/>
            <person name="Huang K.C."/>
            <person name="Fischbach M.A."/>
        </authorList>
    </citation>
    <scope>NUCLEOTIDE SEQUENCE</scope>
    <source>
        <strain evidence="8">AP11</strain>
    </source>
</reference>
<protein>
    <submittedName>
        <fullName evidence="8">ABC transporter permease</fullName>
    </submittedName>
</protein>
<evidence type="ECO:0000256" key="5">
    <source>
        <dbReference type="ARBA" id="ARBA00023136"/>
    </source>
</evidence>
<evidence type="ECO:0000256" key="4">
    <source>
        <dbReference type="ARBA" id="ARBA00022989"/>
    </source>
</evidence>